<organism evidence="3">
    <name type="scientific">Arcella intermedia</name>
    <dbReference type="NCBI Taxonomy" id="1963864"/>
    <lineage>
        <taxon>Eukaryota</taxon>
        <taxon>Amoebozoa</taxon>
        <taxon>Tubulinea</taxon>
        <taxon>Elardia</taxon>
        <taxon>Arcellinida</taxon>
        <taxon>Sphaerothecina</taxon>
        <taxon>Arcellidae</taxon>
        <taxon>Arcella</taxon>
    </lineage>
</organism>
<evidence type="ECO:0000313" key="3">
    <source>
        <dbReference type="EMBL" id="NDV39448.1"/>
    </source>
</evidence>
<name>A0A6B2LRV0_9EUKA</name>
<dbReference type="PANTHER" id="PTHR47100">
    <property type="entry name" value="DUAL SPECIFICITY PROTEIN PHOSPHATASE PHS1"/>
    <property type="match status" value="1"/>
</dbReference>
<dbReference type="GO" id="GO:0043622">
    <property type="term" value="P:cortical microtubule organization"/>
    <property type="evidence" value="ECO:0007669"/>
    <property type="project" value="InterPro"/>
</dbReference>
<accession>A0A6B2LRV0</accession>
<evidence type="ECO:0000259" key="2">
    <source>
        <dbReference type="PROSITE" id="PS50056"/>
    </source>
</evidence>
<proteinExistence type="predicted"/>
<reference evidence="3" key="1">
    <citation type="journal article" date="2020" name="J. Eukaryot. Microbiol.">
        <title>De novo Sequencing, Assembly and Annotation of the Transcriptome for the Free-Living Testate Amoeba Arcella intermedia.</title>
        <authorList>
            <person name="Ribeiro G.M."/>
            <person name="Porfirio-Sousa A.L."/>
            <person name="Maurer-Alcala X.X."/>
            <person name="Katz L.A."/>
            <person name="Lahr D.J.G."/>
        </authorList>
    </citation>
    <scope>NUCLEOTIDE SEQUENCE</scope>
</reference>
<dbReference type="SUPFAM" id="SSF52799">
    <property type="entry name" value="(Phosphotyrosine protein) phosphatases II"/>
    <property type="match status" value="1"/>
</dbReference>
<dbReference type="CDD" id="cd14498">
    <property type="entry name" value="DSP"/>
    <property type="match status" value="1"/>
</dbReference>
<evidence type="ECO:0000259" key="1">
    <source>
        <dbReference type="PROSITE" id="PS50054"/>
    </source>
</evidence>
<dbReference type="InterPro" id="IPR020422">
    <property type="entry name" value="TYR_PHOSPHATASE_DUAL_dom"/>
</dbReference>
<dbReference type="PROSITE" id="PS50054">
    <property type="entry name" value="TYR_PHOSPHATASE_DUAL"/>
    <property type="match status" value="1"/>
</dbReference>
<feature type="domain" description="Tyrosine-protein phosphatase" evidence="1">
    <location>
        <begin position="1"/>
        <end position="94"/>
    </location>
</feature>
<protein>
    <recommendedName>
        <fullName evidence="4">Tyrosine specific protein phosphatases domain-containing protein</fullName>
    </recommendedName>
</protein>
<sequence length="120" mass="13496">MVVPVDDYGSSDLNAIAAKCLPFIKQVKDSGGKVVVHCSQGINRSCTVVLLYLLCEEKYSLLDAWNLLKSAHPKASPHELYWEKLRNIELQKTGEITLTKEILGPTMQDWLRSQASNHQQ</sequence>
<dbReference type="InterPro" id="IPR035010">
    <property type="entry name" value="PHS1"/>
</dbReference>
<dbReference type="InterPro" id="IPR000387">
    <property type="entry name" value="Tyr_Pase_dom"/>
</dbReference>
<feature type="domain" description="Tyrosine specific protein phosphatases" evidence="2">
    <location>
        <begin position="18"/>
        <end position="73"/>
    </location>
</feature>
<dbReference type="InterPro" id="IPR000340">
    <property type="entry name" value="Dual-sp_phosphatase_cat-dom"/>
</dbReference>
<dbReference type="PANTHER" id="PTHR47100:SF5">
    <property type="entry name" value="DUAL SPECIFICITY PROTEIN PHOSPHATASE PHS1"/>
    <property type="match status" value="1"/>
</dbReference>
<dbReference type="GO" id="GO:0004721">
    <property type="term" value="F:phosphoprotein phosphatase activity"/>
    <property type="evidence" value="ECO:0007669"/>
    <property type="project" value="InterPro"/>
</dbReference>
<evidence type="ECO:0008006" key="4">
    <source>
        <dbReference type="Google" id="ProtNLM"/>
    </source>
</evidence>
<dbReference type="Pfam" id="PF00782">
    <property type="entry name" value="DSPc"/>
    <property type="match status" value="1"/>
</dbReference>
<dbReference type="PROSITE" id="PS50056">
    <property type="entry name" value="TYR_PHOSPHATASE_2"/>
    <property type="match status" value="1"/>
</dbReference>
<dbReference type="Gene3D" id="3.90.190.10">
    <property type="entry name" value="Protein tyrosine phosphatase superfamily"/>
    <property type="match status" value="1"/>
</dbReference>
<dbReference type="EMBL" id="GIBP01010479">
    <property type="protein sequence ID" value="NDV39448.1"/>
    <property type="molecule type" value="Transcribed_RNA"/>
</dbReference>
<dbReference type="GO" id="GO:0009737">
    <property type="term" value="P:response to abscisic acid"/>
    <property type="evidence" value="ECO:0007669"/>
    <property type="project" value="InterPro"/>
</dbReference>
<dbReference type="AlphaFoldDB" id="A0A6B2LRV0"/>
<dbReference type="InterPro" id="IPR029021">
    <property type="entry name" value="Prot-tyrosine_phosphatase-like"/>
</dbReference>